<dbReference type="OrthoDB" id="1434937at2759"/>
<evidence type="ECO:0000313" key="4">
    <source>
        <dbReference type="EMBL" id="KRH25288.1"/>
    </source>
</evidence>
<dbReference type="OMA" id="WEHSSNA"/>
<dbReference type="PANTHER" id="PTHR36245">
    <property type="entry name" value="GLYCINE-RICH PROTEIN DOT1-LIKE"/>
    <property type="match status" value="1"/>
</dbReference>
<evidence type="ECO:0000256" key="1">
    <source>
        <dbReference type="SAM" id="MobiDB-lite"/>
    </source>
</evidence>
<gene>
    <name evidence="5" type="primary">LOC102666927</name>
    <name evidence="4" type="ORF">GLYMA_12G092500</name>
</gene>
<organism evidence="4">
    <name type="scientific">Glycine max</name>
    <name type="common">Soybean</name>
    <name type="synonym">Glycine hispida</name>
    <dbReference type="NCBI Taxonomy" id="3847"/>
    <lineage>
        <taxon>Eukaryota</taxon>
        <taxon>Viridiplantae</taxon>
        <taxon>Streptophyta</taxon>
        <taxon>Embryophyta</taxon>
        <taxon>Tracheophyta</taxon>
        <taxon>Spermatophyta</taxon>
        <taxon>Magnoliopsida</taxon>
        <taxon>eudicotyledons</taxon>
        <taxon>Gunneridae</taxon>
        <taxon>Pentapetalae</taxon>
        <taxon>rosids</taxon>
        <taxon>fabids</taxon>
        <taxon>Fabales</taxon>
        <taxon>Fabaceae</taxon>
        <taxon>Papilionoideae</taxon>
        <taxon>50 kb inversion clade</taxon>
        <taxon>NPAAA clade</taxon>
        <taxon>indigoferoid/millettioid clade</taxon>
        <taxon>Phaseoleae</taxon>
        <taxon>Glycine</taxon>
        <taxon>Glycine subgen. Soja</taxon>
    </lineage>
</organism>
<dbReference type="eggNOG" id="ENOG502T05R">
    <property type="taxonomic scope" value="Eukaryota"/>
</dbReference>
<evidence type="ECO:0000313" key="5">
    <source>
        <dbReference type="EnsemblPlants" id="KRH25288"/>
    </source>
</evidence>
<dbReference type="EnsemblPlants" id="KRH25288">
    <property type="protein sequence ID" value="KRH25288"/>
    <property type="gene ID" value="GLYMA_12G092500"/>
</dbReference>
<dbReference type="RefSeq" id="XP_006592349.1">
    <property type="nucleotide sequence ID" value="XM_006592286.4"/>
</dbReference>
<dbReference type="Gramene" id="KRH25288">
    <property type="protein sequence ID" value="KRH25288"/>
    <property type="gene ID" value="GLYMA_12G092500"/>
</dbReference>
<keyword evidence="2" id="KW-0812">Transmembrane</keyword>
<feature type="chain" id="PRO_5014581424" evidence="3">
    <location>
        <begin position="27"/>
        <end position="139"/>
    </location>
</feature>
<keyword evidence="6" id="KW-1185">Reference proteome</keyword>
<dbReference type="AlphaFoldDB" id="K7LTW1"/>
<dbReference type="PANTHER" id="PTHR36245:SF5">
    <property type="entry name" value="GLYCINE-RICH PROTEIN DOT1-LIKE"/>
    <property type="match status" value="1"/>
</dbReference>
<feature type="signal peptide" evidence="3">
    <location>
        <begin position="1"/>
        <end position="26"/>
    </location>
</feature>
<reference evidence="4 5" key="1">
    <citation type="journal article" date="2010" name="Nature">
        <title>Genome sequence of the palaeopolyploid soybean.</title>
        <authorList>
            <person name="Schmutz J."/>
            <person name="Cannon S.B."/>
            <person name="Schlueter J."/>
            <person name="Ma J."/>
            <person name="Mitros T."/>
            <person name="Nelson W."/>
            <person name="Hyten D.L."/>
            <person name="Song Q."/>
            <person name="Thelen J.J."/>
            <person name="Cheng J."/>
            <person name="Xu D."/>
            <person name="Hellsten U."/>
            <person name="May G.D."/>
            <person name="Yu Y."/>
            <person name="Sakurai T."/>
            <person name="Umezawa T."/>
            <person name="Bhattacharyya M.K."/>
            <person name="Sandhu D."/>
            <person name="Valliyodan B."/>
            <person name="Lindquist E."/>
            <person name="Peto M."/>
            <person name="Grant D."/>
            <person name="Shu S."/>
            <person name="Goodstein D."/>
            <person name="Barry K."/>
            <person name="Futrell-Griggs M."/>
            <person name="Abernathy B."/>
            <person name="Du J."/>
            <person name="Tian Z."/>
            <person name="Zhu L."/>
            <person name="Gill N."/>
            <person name="Joshi T."/>
            <person name="Libault M."/>
            <person name="Sethuraman A."/>
            <person name="Zhang X.-C."/>
            <person name="Shinozaki K."/>
            <person name="Nguyen H.T."/>
            <person name="Wing R.A."/>
            <person name="Cregan P."/>
            <person name="Specht J."/>
            <person name="Grimwood J."/>
            <person name="Rokhsar D."/>
            <person name="Stacey G."/>
            <person name="Shoemaker R.C."/>
            <person name="Jackson S.A."/>
        </authorList>
    </citation>
    <scope>NUCLEOTIDE SEQUENCE [LARGE SCALE GENOMIC DNA]</scope>
    <source>
        <strain evidence="5">cv. Williams 82</strain>
        <tissue evidence="4">Callus</tissue>
    </source>
</reference>
<dbReference type="EMBL" id="CM000845">
    <property type="protein sequence ID" value="KRH25288.1"/>
    <property type="molecule type" value="Genomic_DNA"/>
</dbReference>
<evidence type="ECO:0000313" key="6">
    <source>
        <dbReference type="Proteomes" id="UP000008827"/>
    </source>
</evidence>
<dbReference type="Proteomes" id="UP000008827">
    <property type="component" value="Chromosome 12"/>
</dbReference>
<dbReference type="GeneID" id="102666927"/>
<accession>K7LTW1</accession>
<reference evidence="4" key="3">
    <citation type="submission" date="2018-07" db="EMBL/GenBank/DDBJ databases">
        <title>WGS assembly of Glycine max.</title>
        <authorList>
            <person name="Schmutz J."/>
            <person name="Cannon S."/>
            <person name="Schlueter J."/>
            <person name="Ma J."/>
            <person name="Mitros T."/>
            <person name="Nelson W."/>
            <person name="Hyten D."/>
            <person name="Song Q."/>
            <person name="Thelen J."/>
            <person name="Cheng J."/>
            <person name="Xu D."/>
            <person name="Hellsten U."/>
            <person name="May G."/>
            <person name="Yu Y."/>
            <person name="Sakurai T."/>
            <person name="Umezawa T."/>
            <person name="Bhattacharyya M."/>
            <person name="Sandhu D."/>
            <person name="Valliyodan B."/>
            <person name="Lindquist E."/>
            <person name="Peto M."/>
            <person name="Grant D."/>
            <person name="Shu S."/>
            <person name="Goodstein D."/>
            <person name="Barry K."/>
            <person name="Futrell-Griggs M."/>
            <person name="Abernathy B."/>
            <person name="Du J."/>
            <person name="Tian Z."/>
            <person name="Zhu L."/>
            <person name="Gill N."/>
            <person name="Joshi T."/>
            <person name="Libault M."/>
            <person name="Sethuraman A."/>
            <person name="Zhang X."/>
            <person name="Shinozaki K."/>
            <person name="Nguyen H."/>
            <person name="Wing R."/>
            <person name="Cregan P."/>
            <person name="Specht J."/>
            <person name="Grimwood J."/>
            <person name="Rokhsar D."/>
            <person name="Stacey G."/>
            <person name="Shoemaker R."/>
            <person name="Jackson S."/>
        </authorList>
    </citation>
    <scope>NUCLEOTIDE SEQUENCE</scope>
    <source>
        <tissue evidence="4">Callus</tissue>
    </source>
</reference>
<reference evidence="5" key="2">
    <citation type="submission" date="2018-02" db="UniProtKB">
        <authorList>
            <consortium name="EnsemblPlants"/>
        </authorList>
    </citation>
    <scope>IDENTIFICATION</scope>
    <source>
        <strain evidence="5">Williams 82</strain>
    </source>
</reference>
<proteinExistence type="predicted"/>
<name>K7LTW1_SOYBN</name>
<evidence type="ECO:0000256" key="2">
    <source>
        <dbReference type="SAM" id="Phobius"/>
    </source>
</evidence>
<keyword evidence="2" id="KW-0472">Membrane</keyword>
<sequence length="139" mass="15294">MEHIWKHVMLFYIVLLFHHHFLPVNSEHQRNFSHTDRARTMAMTSSRETIASVNRRGGGGHGGGHASSMGMHGGENGEHGNLPRPLGTNPVYAGAAAGSAHQRNNNHHHGKSNGTLNYVCFYHFLLLFLSMAIGISLCT</sequence>
<feature type="region of interest" description="Disordered" evidence="1">
    <location>
        <begin position="53"/>
        <end position="88"/>
    </location>
</feature>
<feature type="transmembrane region" description="Helical" evidence="2">
    <location>
        <begin position="116"/>
        <end position="137"/>
    </location>
</feature>
<keyword evidence="2" id="KW-1133">Transmembrane helix</keyword>
<dbReference type="PaxDb" id="3847-GLYMA12G09771.1"/>
<protein>
    <submittedName>
        <fullName evidence="4 5">Uncharacterized protein</fullName>
    </submittedName>
</protein>
<dbReference type="HOGENOM" id="CLU_1848666_0_0_1"/>
<evidence type="ECO:0000256" key="3">
    <source>
        <dbReference type="SAM" id="SignalP"/>
    </source>
</evidence>
<feature type="compositionally biased region" description="Gly residues" evidence="1">
    <location>
        <begin position="56"/>
        <end position="65"/>
    </location>
</feature>
<keyword evidence="3" id="KW-0732">Signal</keyword>